<dbReference type="SUPFAM" id="SSF53098">
    <property type="entry name" value="Ribonuclease H-like"/>
    <property type="match status" value="1"/>
</dbReference>
<comment type="caution">
    <text evidence="2">Lacks conserved residue(s) required for the propagation of feature annotation.</text>
</comment>
<dbReference type="OrthoDB" id="10057873at2759"/>
<dbReference type="SUPFAM" id="SSF49854">
    <property type="entry name" value="Spermadhesin, CUB domain"/>
    <property type="match status" value="1"/>
</dbReference>
<dbReference type="SMART" id="SM01411">
    <property type="entry name" value="Ephrin_rec_like"/>
    <property type="match status" value="3"/>
</dbReference>
<feature type="domain" description="CUB" evidence="4">
    <location>
        <begin position="645"/>
        <end position="701"/>
    </location>
</feature>
<reference evidence="5" key="1">
    <citation type="journal article" date="2023" name="Science">
        <title>Genome structures resolve the early diversification of teleost fishes.</title>
        <authorList>
            <person name="Parey E."/>
            <person name="Louis A."/>
            <person name="Montfort J."/>
            <person name="Bouchez O."/>
            <person name="Roques C."/>
            <person name="Iampietro C."/>
            <person name="Lluch J."/>
            <person name="Castinel A."/>
            <person name="Donnadieu C."/>
            <person name="Desvignes T."/>
            <person name="Floi Bucao C."/>
            <person name="Jouanno E."/>
            <person name="Wen M."/>
            <person name="Mejri S."/>
            <person name="Dirks R."/>
            <person name="Jansen H."/>
            <person name="Henkel C."/>
            <person name="Chen W.J."/>
            <person name="Zahm M."/>
            <person name="Cabau C."/>
            <person name="Klopp C."/>
            <person name="Thompson A.W."/>
            <person name="Robinson-Rechavi M."/>
            <person name="Braasch I."/>
            <person name="Lecointre G."/>
            <person name="Bobe J."/>
            <person name="Postlethwait J.H."/>
            <person name="Berthelot C."/>
            <person name="Roest Crollius H."/>
            <person name="Guiguen Y."/>
        </authorList>
    </citation>
    <scope>NUCLEOTIDE SEQUENCE</scope>
    <source>
        <strain evidence="5">Concon-B</strain>
    </source>
</reference>
<accession>A0A9Q1HW41</accession>
<dbReference type="GO" id="GO:0009986">
    <property type="term" value="C:cell surface"/>
    <property type="evidence" value="ECO:0007669"/>
    <property type="project" value="TreeGrafter"/>
</dbReference>
<dbReference type="InterPro" id="IPR035914">
    <property type="entry name" value="Sperma_CUB_dom_sf"/>
</dbReference>
<dbReference type="Proteomes" id="UP001152803">
    <property type="component" value="Unassembled WGS sequence"/>
</dbReference>
<evidence type="ECO:0000256" key="3">
    <source>
        <dbReference type="SAM" id="MobiDB-lite"/>
    </source>
</evidence>
<sequence length="750" mass="83387">MHTTLALSVETLAPPVKQTTSFKIKDAKCHLHPKLKGRVDEGAHARASASKKAKGRRARNPSSKEVTRITLELEAEVKARDTTGSCNLSCLRQRMEKQVKSYIKALKKSINQERFLIRMAGLEYEVAQKLPQVGERQENCGPRDRSREQREESTDGSRDQPGDARDGLDELWIESESEETNEEDEEIGETGDIELDLPDDVENKFQRMPCLAHTLQLTLKDAMKHSNAESLISRARKLVNTVRKSSVANEAMIKKCGKTLVRDCCTRWNSTFDMLRRLLEIRTEVNQVLEELGMDTLLTSDWAKLENLVKLLEPFAIHTDQLQSDSQSLSQVVPCLLNLEAHLQMTTAPGKQLAQVLLKSLRDRFAAILSPGSPQFDATPAAACLLDPSVSLILQTPDMVPLRRAAQSLVENLAAQYNPATTSQDTVIATQTAAESPPTVLQRYRFLASRMEVNVSLTNQPDHVTDSVLTEMKSQMPGSYYHGEQDRCIQCPPGTFQEREGQPATCALAATGMALSVPATALPVQFASPNTGQCPTGYYSSDGFKPCQPCPQGSYQPDPGRTLCFPCGGGLSTKREGASSFHDCEAKVQCSPGHYYNTTVHRCIRCPLGTYQTEFRQNYCISCPGNTTTDFDGATSVSQCKNRECGGEMGEFTGYTESPNYPGNYPANVECTWNINPPPKRKILIVVPEIFLPSEDECGDDKKLIKTLFDVLAHPLNYFKYTTRESNEMLPRSFIRLISSKVSEFLRPHK</sequence>
<evidence type="ECO:0000256" key="1">
    <source>
        <dbReference type="ARBA" id="ARBA00023157"/>
    </source>
</evidence>
<dbReference type="InterPro" id="IPR009030">
    <property type="entry name" value="Growth_fac_rcpt_cys_sf"/>
</dbReference>
<dbReference type="GO" id="GO:0007165">
    <property type="term" value="P:signal transduction"/>
    <property type="evidence" value="ECO:0007669"/>
    <property type="project" value="TreeGrafter"/>
</dbReference>
<dbReference type="SMART" id="SM00042">
    <property type="entry name" value="CUB"/>
    <property type="match status" value="1"/>
</dbReference>
<evidence type="ECO:0000313" key="6">
    <source>
        <dbReference type="Proteomes" id="UP001152803"/>
    </source>
</evidence>
<dbReference type="PROSITE" id="PS01180">
    <property type="entry name" value="CUB"/>
    <property type="match status" value="1"/>
</dbReference>
<dbReference type="PANTHER" id="PTHR24046:SF2">
    <property type="entry name" value="SIGNAL PEPTIDE, CUB AND EGF-LIKE DOMAIN-CONTAINING PROTEIN 3"/>
    <property type="match status" value="1"/>
</dbReference>
<dbReference type="EMBL" id="JAFJMO010000010">
    <property type="protein sequence ID" value="KAJ8265431.1"/>
    <property type="molecule type" value="Genomic_DNA"/>
</dbReference>
<organism evidence="5 6">
    <name type="scientific">Conger conger</name>
    <name type="common">Conger eel</name>
    <name type="synonym">Muraena conger</name>
    <dbReference type="NCBI Taxonomy" id="82655"/>
    <lineage>
        <taxon>Eukaryota</taxon>
        <taxon>Metazoa</taxon>
        <taxon>Chordata</taxon>
        <taxon>Craniata</taxon>
        <taxon>Vertebrata</taxon>
        <taxon>Euteleostomi</taxon>
        <taxon>Actinopterygii</taxon>
        <taxon>Neopterygii</taxon>
        <taxon>Teleostei</taxon>
        <taxon>Anguilliformes</taxon>
        <taxon>Congridae</taxon>
        <taxon>Conger</taxon>
    </lineage>
</organism>
<evidence type="ECO:0000256" key="2">
    <source>
        <dbReference type="PROSITE-ProRule" id="PRU00059"/>
    </source>
</evidence>
<dbReference type="InterPro" id="IPR052071">
    <property type="entry name" value="SCUB_EGF-like_domain"/>
</dbReference>
<gene>
    <name evidence="5" type="ORF">COCON_G00145300</name>
</gene>
<comment type="caution">
    <text evidence="5">The sequence shown here is derived from an EMBL/GenBank/DDBJ whole genome shotgun (WGS) entry which is preliminary data.</text>
</comment>
<protein>
    <recommendedName>
        <fullName evidence="4">CUB domain-containing protein</fullName>
    </recommendedName>
</protein>
<feature type="compositionally biased region" description="Basic and acidic residues" evidence="3">
    <location>
        <begin position="135"/>
        <end position="166"/>
    </location>
</feature>
<dbReference type="CDD" id="cd00041">
    <property type="entry name" value="CUB"/>
    <property type="match status" value="1"/>
</dbReference>
<name>A0A9Q1HW41_CONCO</name>
<feature type="region of interest" description="Disordered" evidence="3">
    <location>
        <begin position="133"/>
        <end position="166"/>
    </location>
</feature>
<dbReference type="Gene3D" id="2.60.120.290">
    <property type="entry name" value="Spermadhesin, CUB domain"/>
    <property type="match status" value="1"/>
</dbReference>
<dbReference type="InterPro" id="IPR011641">
    <property type="entry name" value="Tyr-kin_ephrin_A/B_rcpt-like"/>
</dbReference>
<dbReference type="PANTHER" id="PTHR24046">
    <property type="entry name" value="SIGNAL PEPTIDE, CUB AND EGF-LIKE DOMAIN-CONTAINING"/>
    <property type="match status" value="1"/>
</dbReference>
<feature type="region of interest" description="Disordered" evidence="3">
    <location>
        <begin position="37"/>
        <end position="65"/>
    </location>
</feature>
<keyword evidence="6" id="KW-1185">Reference proteome</keyword>
<proteinExistence type="predicted"/>
<keyword evidence="1" id="KW-1015">Disulfide bond</keyword>
<dbReference type="AlphaFoldDB" id="A0A9Q1HW41"/>
<dbReference type="FunFam" id="2.10.50.10:FF:000008">
    <property type="entry name" value="Signal peptide, CUB domain and EGF-like domain-containing 3"/>
    <property type="match status" value="1"/>
</dbReference>
<dbReference type="InterPro" id="IPR012337">
    <property type="entry name" value="RNaseH-like_sf"/>
</dbReference>
<dbReference type="SUPFAM" id="SSF57184">
    <property type="entry name" value="Growth factor receptor domain"/>
    <property type="match status" value="1"/>
</dbReference>
<dbReference type="Pfam" id="PF07699">
    <property type="entry name" value="Ephrin_rec_like"/>
    <property type="match status" value="3"/>
</dbReference>
<dbReference type="FunFam" id="2.10.50.10:FF:000002">
    <property type="entry name" value="signal peptide, CUB and EGF-like domain-containing protein 2 isoform X1"/>
    <property type="match status" value="1"/>
</dbReference>
<evidence type="ECO:0000259" key="4">
    <source>
        <dbReference type="PROSITE" id="PS01180"/>
    </source>
</evidence>
<evidence type="ECO:0000313" key="5">
    <source>
        <dbReference type="EMBL" id="KAJ8265431.1"/>
    </source>
</evidence>
<dbReference type="Gene3D" id="2.10.50.10">
    <property type="entry name" value="Tumor Necrosis Factor Receptor, subunit A, domain 2"/>
    <property type="match status" value="2"/>
</dbReference>
<dbReference type="Pfam" id="PF00431">
    <property type="entry name" value="CUB"/>
    <property type="match status" value="1"/>
</dbReference>
<dbReference type="GO" id="GO:0005615">
    <property type="term" value="C:extracellular space"/>
    <property type="evidence" value="ECO:0007669"/>
    <property type="project" value="TreeGrafter"/>
</dbReference>
<feature type="compositionally biased region" description="Basic residues" evidence="3">
    <location>
        <begin position="49"/>
        <end position="59"/>
    </location>
</feature>
<dbReference type="InterPro" id="IPR000859">
    <property type="entry name" value="CUB_dom"/>
</dbReference>